<evidence type="ECO:0000256" key="4">
    <source>
        <dbReference type="ARBA" id="ARBA00023136"/>
    </source>
</evidence>
<evidence type="ECO:0000256" key="6">
    <source>
        <dbReference type="RuleBase" id="RU363054"/>
    </source>
</evidence>
<dbReference type="PANTHER" id="PTHR42727:SF1">
    <property type="entry name" value="PHOSPHATE TRANSPORT SYSTEM PERMEASE"/>
    <property type="match status" value="1"/>
</dbReference>
<dbReference type="CDD" id="cd06261">
    <property type="entry name" value="TM_PBP2"/>
    <property type="match status" value="1"/>
</dbReference>
<dbReference type="InterPro" id="IPR011864">
    <property type="entry name" value="Phosphate_PstC"/>
</dbReference>
<evidence type="ECO:0000313" key="9">
    <source>
        <dbReference type="Proteomes" id="UP000264002"/>
    </source>
</evidence>
<feature type="transmembrane region" description="Helical" evidence="5">
    <location>
        <begin position="273"/>
        <end position="293"/>
    </location>
</feature>
<name>A0A372MHF4_9SPIR</name>
<dbReference type="Gene3D" id="1.10.3720.10">
    <property type="entry name" value="MetI-like"/>
    <property type="match status" value="1"/>
</dbReference>
<comment type="function">
    <text evidence="6">Part of the binding-protein-dependent transport system for phosphate; probably responsible for the translocation of the substrate across the membrane.</text>
</comment>
<keyword evidence="4 5" id="KW-0472">Membrane</keyword>
<comment type="subcellular location">
    <subcellularLocation>
        <location evidence="1 5">Cell membrane</location>
        <topology evidence="1 5">Multi-pass membrane protein</topology>
    </subcellularLocation>
</comment>
<keyword evidence="6" id="KW-1003">Cell membrane</keyword>
<evidence type="ECO:0000256" key="1">
    <source>
        <dbReference type="ARBA" id="ARBA00004651"/>
    </source>
</evidence>
<gene>
    <name evidence="8" type="primary">pstC</name>
    <name evidence="8" type="ORF">DYP60_06035</name>
</gene>
<dbReference type="GO" id="GO:0005315">
    <property type="term" value="F:phosphate transmembrane transporter activity"/>
    <property type="evidence" value="ECO:0007669"/>
    <property type="project" value="InterPro"/>
</dbReference>
<dbReference type="InterPro" id="IPR000515">
    <property type="entry name" value="MetI-like"/>
</dbReference>
<accession>A0A372MHF4</accession>
<dbReference type="Proteomes" id="UP000264002">
    <property type="component" value="Unassembled WGS sequence"/>
</dbReference>
<keyword evidence="9" id="KW-1185">Reference proteome</keyword>
<evidence type="ECO:0000256" key="2">
    <source>
        <dbReference type="ARBA" id="ARBA00022692"/>
    </source>
</evidence>
<dbReference type="OrthoDB" id="9807065at2"/>
<dbReference type="EMBL" id="QUWK01000005">
    <property type="protein sequence ID" value="RFU95182.1"/>
    <property type="molecule type" value="Genomic_DNA"/>
</dbReference>
<keyword evidence="5" id="KW-0813">Transport</keyword>
<comment type="similarity">
    <text evidence="6">Belongs to the binding-protein-dependent transport system permease family. CysTW subfamily.</text>
</comment>
<evidence type="ECO:0000256" key="5">
    <source>
        <dbReference type="RuleBase" id="RU363032"/>
    </source>
</evidence>
<dbReference type="GO" id="GO:0006817">
    <property type="term" value="P:phosphate ion transport"/>
    <property type="evidence" value="ECO:0007669"/>
    <property type="project" value="UniProtKB-KW"/>
</dbReference>
<feature type="transmembrane region" description="Helical" evidence="5">
    <location>
        <begin position="206"/>
        <end position="227"/>
    </location>
</feature>
<proteinExistence type="inferred from homology"/>
<dbReference type="PROSITE" id="PS50928">
    <property type="entry name" value="ABC_TM1"/>
    <property type="match status" value="1"/>
</dbReference>
<dbReference type="PANTHER" id="PTHR42727">
    <property type="entry name" value="PHOSPHATE TRANSPORT SYSTEM PERMEASE PROTEIN"/>
    <property type="match status" value="1"/>
</dbReference>
<feature type="transmembrane region" description="Helical" evidence="5">
    <location>
        <begin position="20"/>
        <end position="44"/>
    </location>
</feature>
<comment type="caution">
    <text evidence="8">The sequence shown here is derived from an EMBL/GenBank/DDBJ whole genome shotgun (WGS) entry which is preliminary data.</text>
</comment>
<dbReference type="NCBIfam" id="TIGR02138">
    <property type="entry name" value="phosphate_pstC"/>
    <property type="match status" value="1"/>
</dbReference>
<dbReference type="AlphaFoldDB" id="A0A372MHF4"/>
<keyword evidence="6" id="KW-0592">Phosphate transport</keyword>
<evidence type="ECO:0000256" key="3">
    <source>
        <dbReference type="ARBA" id="ARBA00022989"/>
    </source>
</evidence>
<reference evidence="8 9" key="2">
    <citation type="submission" date="2018-09" db="EMBL/GenBank/DDBJ databases">
        <title>Genome of Sphaerochaeta halotolerans strain 4-11.</title>
        <authorList>
            <person name="Nazina T.N."/>
            <person name="Sokolova D.S."/>
        </authorList>
    </citation>
    <scope>NUCLEOTIDE SEQUENCE [LARGE SCALE GENOMIC DNA]</scope>
    <source>
        <strain evidence="8 9">4-11</strain>
    </source>
</reference>
<feature type="transmembrane region" description="Helical" evidence="5">
    <location>
        <begin position="155"/>
        <end position="174"/>
    </location>
</feature>
<dbReference type="Pfam" id="PF00528">
    <property type="entry name" value="BPD_transp_1"/>
    <property type="match status" value="1"/>
</dbReference>
<keyword evidence="2 5" id="KW-0812">Transmembrane</keyword>
<feature type="domain" description="ABC transmembrane type-1" evidence="7">
    <location>
        <begin position="80"/>
        <end position="294"/>
    </location>
</feature>
<dbReference type="SUPFAM" id="SSF161098">
    <property type="entry name" value="MetI-like"/>
    <property type="match status" value="1"/>
</dbReference>
<protein>
    <recommendedName>
        <fullName evidence="6">Phosphate transport system permease protein</fullName>
    </recommendedName>
</protein>
<dbReference type="InterPro" id="IPR035906">
    <property type="entry name" value="MetI-like_sf"/>
</dbReference>
<organism evidence="8 9">
    <name type="scientific">Sphaerochaeta halotolerans</name>
    <dbReference type="NCBI Taxonomy" id="2293840"/>
    <lineage>
        <taxon>Bacteria</taxon>
        <taxon>Pseudomonadati</taxon>
        <taxon>Spirochaetota</taxon>
        <taxon>Spirochaetia</taxon>
        <taxon>Spirochaetales</taxon>
        <taxon>Sphaerochaetaceae</taxon>
        <taxon>Sphaerochaeta</taxon>
    </lineage>
</organism>
<sequence length="306" mass="33269">MTQRHITHPFGKKHRLHEQVIETILFLCALFSILITVGIAVILVRESFLFFSDQKVTLVGFLTGKTWQPMIDLFGFLPLLNATIITSVIAMVFAIPLGLFVAIYLAEYATDKVRGRLKPILEVLAGIPTIVYGYFALTFMTPLLRSIFGQGTVEIYNTASAGLVIGILVLPMIATMAEDAISAVPQELRLAGLALGGTRIETTFRVVLPAALSGLSATFLLALSRAIGETMIVALAAGAGPNMTFNPFEAAETITGYIVRISGGDVSYNSVDYNSIFALGLVLFIITFTLNLISRKVSSLFYQEYE</sequence>
<evidence type="ECO:0000313" key="8">
    <source>
        <dbReference type="EMBL" id="RFU95182.1"/>
    </source>
</evidence>
<evidence type="ECO:0000259" key="7">
    <source>
        <dbReference type="PROSITE" id="PS50928"/>
    </source>
</evidence>
<feature type="transmembrane region" description="Helical" evidence="5">
    <location>
        <begin position="117"/>
        <end position="135"/>
    </location>
</feature>
<dbReference type="RefSeq" id="WP_117329990.1">
    <property type="nucleotide sequence ID" value="NZ_QUWK01000005.1"/>
</dbReference>
<dbReference type="GO" id="GO:0005886">
    <property type="term" value="C:plasma membrane"/>
    <property type="evidence" value="ECO:0007669"/>
    <property type="project" value="UniProtKB-SubCell"/>
</dbReference>
<keyword evidence="3 5" id="KW-1133">Transmembrane helix</keyword>
<feature type="transmembrane region" description="Helical" evidence="5">
    <location>
        <begin position="79"/>
        <end position="105"/>
    </location>
</feature>
<reference evidence="9" key="1">
    <citation type="submission" date="2018-08" db="EMBL/GenBank/DDBJ databases">
        <authorList>
            <person name="Grouzdev D.S."/>
            <person name="Krutkina M.S."/>
        </authorList>
    </citation>
    <scope>NUCLEOTIDE SEQUENCE [LARGE SCALE GENOMIC DNA]</scope>
    <source>
        <strain evidence="9">4-11</strain>
    </source>
</reference>